<comment type="caution">
    <text evidence="3">The sequence shown here is derived from an EMBL/GenBank/DDBJ whole genome shotgun (WGS) entry which is preliminary data.</text>
</comment>
<dbReference type="PROSITE" id="PS00893">
    <property type="entry name" value="NUDIX_BOX"/>
    <property type="match status" value="1"/>
</dbReference>
<protein>
    <recommendedName>
        <fullName evidence="2">Nudix hydrolase domain-containing protein</fullName>
    </recommendedName>
</protein>
<keyword evidence="1" id="KW-0378">Hydrolase</keyword>
<dbReference type="PANTHER" id="PTHR43736:SF2">
    <property type="entry name" value="MUTT_NUDIX FAMILY PROTEIN"/>
    <property type="match status" value="1"/>
</dbReference>
<dbReference type="InterPro" id="IPR020084">
    <property type="entry name" value="NUDIX_hydrolase_CS"/>
</dbReference>
<gene>
    <name evidence="3" type="ORF">CLO192961_LOCUS194022</name>
</gene>
<organism evidence="3 4">
    <name type="scientific">Bionectria ochroleuca</name>
    <name type="common">Gliocladium roseum</name>
    <dbReference type="NCBI Taxonomy" id="29856"/>
    <lineage>
        <taxon>Eukaryota</taxon>
        <taxon>Fungi</taxon>
        <taxon>Dikarya</taxon>
        <taxon>Ascomycota</taxon>
        <taxon>Pezizomycotina</taxon>
        <taxon>Sordariomycetes</taxon>
        <taxon>Hypocreomycetidae</taxon>
        <taxon>Hypocreales</taxon>
        <taxon>Bionectriaceae</taxon>
        <taxon>Clonostachys</taxon>
    </lineage>
</organism>
<evidence type="ECO:0000259" key="2">
    <source>
        <dbReference type="PROSITE" id="PS51462"/>
    </source>
</evidence>
<sequence>MATISKTFGTKNPSVTYTERQAVRVVAFNSSGNIALIYAKRDSYYKLPGGGIDSGEDRILAAQREMMEETGATVRVREGGCIATAEEFRDGLHQISFCYIADLLDESNPPSLTEDEIQDGLQHQWLPLIDAKKAMAAAEPTSALGSFIKERDIFLLDQATKKQTQEIQVS</sequence>
<dbReference type="PANTHER" id="PTHR43736">
    <property type="entry name" value="ADP-RIBOSE PYROPHOSPHATASE"/>
    <property type="match status" value="1"/>
</dbReference>
<proteinExistence type="predicted"/>
<dbReference type="Pfam" id="PF00293">
    <property type="entry name" value="NUDIX"/>
    <property type="match status" value="1"/>
</dbReference>
<dbReference type="PROSITE" id="PS51462">
    <property type="entry name" value="NUDIX"/>
    <property type="match status" value="1"/>
</dbReference>
<accession>A0ABY6U8Y4</accession>
<dbReference type="Gene3D" id="3.90.79.10">
    <property type="entry name" value="Nucleoside Triphosphate Pyrophosphohydrolase"/>
    <property type="match status" value="1"/>
</dbReference>
<dbReference type="Proteomes" id="UP000766486">
    <property type="component" value="Unassembled WGS sequence"/>
</dbReference>
<feature type="domain" description="Nudix hydrolase" evidence="2">
    <location>
        <begin position="18"/>
        <end position="148"/>
    </location>
</feature>
<dbReference type="SUPFAM" id="SSF55811">
    <property type="entry name" value="Nudix"/>
    <property type="match status" value="1"/>
</dbReference>
<evidence type="ECO:0000313" key="3">
    <source>
        <dbReference type="EMBL" id="VUC26672.1"/>
    </source>
</evidence>
<dbReference type="InterPro" id="IPR000086">
    <property type="entry name" value="NUDIX_hydrolase_dom"/>
</dbReference>
<dbReference type="InterPro" id="IPR015797">
    <property type="entry name" value="NUDIX_hydrolase-like_dom_sf"/>
</dbReference>
<keyword evidence="4" id="KW-1185">Reference proteome</keyword>
<dbReference type="EMBL" id="CABFNS010000755">
    <property type="protein sequence ID" value="VUC26672.1"/>
    <property type="molecule type" value="Genomic_DNA"/>
</dbReference>
<reference evidence="3 4" key="1">
    <citation type="submission" date="2019-06" db="EMBL/GenBank/DDBJ databases">
        <authorList>
            <person name="Broberg M."/>
        </authorList>
    </citation>
    <scope>NUCLEOTIDE SEQUENCE [LARGE SCALE GENOMIC DNA]</scope>
</reference>
<evidence type="ECO:0000313" key="4">
    <source>
        <dbReference type="Proteomes" id="UP000766486"/>
    </source>
</evidence>
<evidence type="ECO:0000256" key="1">
    <source>
        <dbReference type="ARBA" id="ARBA00022801"/>
    </source>
</evidence>
<name>A0ABY6U8Y4_BIOOC</name>